<dbReference type="Proteomes" id="UP000532311">
    <property type="component" value="Unassembled WGS sequence"/>
</dbReference>
<sequence length="628" mass="70842">MARKRFRKSKKQGTSTRRDGPVWSNSHRLELLAFLNWCVQQDKGPDFYTLVANHLKRATKKTFTKVQIRKKLNHEWHKHGMCDQFIELYTLGTAGLRDLSAEDQRELDLISLRLERERPKAKRFLRSSSLAPAIQSRSRPTPTRRFRAHRAPSPPPSRAQTQVSNGPRYRTGSQTRYLSQRKDLEDNLIQYGFPEADNADVIGGDVGQLSSPPPIDSEPNDVGTILASEPPPRPSIEAKLRMELLKAKGRELTMMNQISELKRERYDRDKNRRAGPLDPNAARGVISRLQKQVNALQRLDDDFELLASERFAFMGSSLGSECRRLYQDIHTSISSSMCDLSPDDNLPEQRSGFFPIAQSWARQIFGGDMSALLKYAHDANIPKLKLVAAILTAGLFDLVFESDFPDMLSITFPFFTEFRRLVSISVAVRKNGPAIFSADASILQQHALTGPLAGRDKAHKMELAAINSVFANEEVKEKLLNDKAEWLSSIILQAVYFFVPKTCHDMSERPYDSLSDDEKVAVTALEYGLKQALEIKVKLTLSDKRIQYLFFKPDAQFNRDMMECDISQRGVPVNGRLKLCVFPALFAVPGGDGEGEDSRFGGHRRGMTEANEKGLESLPLVAKAKVLF</sequence>
<comment type="caution">
    <text evidence="2">The sequence shown here is derived from an EMBL/GenBank/DDBJ whole genome shotgun (WGS) entry which is preliminary data.</text>
</comment>
<feature type="compositionally biased region" description="Basic residues" evidence="1">
    <location>
        <begin position="1"/>
        <end position="11"/>
    </location>
</feature>
<protein>
    <submittedName>
        <fullName evidence="2">Uncharacterized protein</fullName>
    </submittedName>
</protein>
<keyword evidence="3" id="KW-1185">Reference proteome</keyword>
<dbReference type="EMBL" id="JAAQPF010000894">
    <property type="protein sequence ID" value="KAF5696169.1"/>
    <property type="molecule type" value="Genomic_DNA"/>
</dbReference>
<evidence type="ECO:0000313" key="3">
    <source>
        <dbReference type="Proteomes" id="UP000532311"/>
    </source>
</evidence>
<feature type="region of interest" description="Disordered" evidence="1">
    <location>
        <begin position="1"/>
        <end position="21"/>
    </location>
</feature>
<name>A0A8H5XM88_9HYPO</name>
<dbReference type="AlphaFoldDB" id="A0A8H5XM88"/>
<feature type="region of interest" description="Disordered" evidence="1">
    <location>
        <begin position="123"/>
        <end position="179"/>
    </location>
</feature>
<proteinExistence type="predicted"/>
<gene>
    <name evidence="2" type="ORF">FGLOB1_13741</name>
</gene>
<reference evidence="2 3" key="1">
    <citation type="submission" date="2020-05" db="EMBL/GenBank/DDBJ databases">
        <title>Identification and distribution of gene clusters putatively required for synthesis of sphingolipid metabolism inhibitors in phylogenetically diverse species of the filamentous fungus Fusarium.</title>
        <authorList>
            <person name="Kim H.-S."/>
            <person name="Busman M."/>
            <person name="Brown D.W."/>
            <person name="Divon H."/>
            <person name="Uhlig S."/>
            <person name="Proctor R.H."/>
        </authorList>
    </citation>
    <scope>NUCLEOTIDE SEQUENCE [LARGE SCALE GENOMIC DNA]</scope>
    <source>
        <strain evidence="2 3">NRRL 26131</strain>
    </source>
</reference>
<accession>A0A8H5XM88</accession>
<feature type="compositionally biased region" description="Polar residues" evidence="1">
    <location>
        <begin position="160"/>
        <end position="178"/>
    </location>
</feature>
<evidence type="ECO:0000313" key="2">
    <source>
        <dbReference type="EMBL" id="KAF5696169.1"/>
    </source>
</evidence>
<evidence type="ECO:0000256" key="1">
    <source>
        <dbReference type="SAM" id="MobiDB-lite"/>
    </source>
</evidence>
<organism evidence="2 3">
    <name type="scientific">Fusarium globosum</name>
    <dbReference type="NCBI Taxonomy" id="78864"/>
    <lineage>
        <taxon>Eukaryota</taxon>
        <taxon>Fungi</taxon>
        <taxon>Dikarya</taxon>
        <taxon>Ascomycota</taxon>
        <taxon>Pezizomycotina</taxon>
        <taxon>Sordariomycetes</taxon>
        <taxon>Hypocreomycetidae</taxon>
        <taxon>Hypocreales</taxon>
        <taxon>Nectriaceae</taxon>
        <taxon>Fusarium</taxon>
        <taxon>Fusarium fujikuroi species complex</taxon>
    </lineage>
</organism>